<sequence>MKIAIQYKEGDFSIEWINYCKSIGIPFKVVDVYKNQIIDELRDCDAFMWHFHHMRPKDHIFAKQLLYSVESCGKTVFPNFQTAWHFDDKIGQKYLLEGIGAPLVPTYVFYDKQEAYSWVEKAHYPKVFKLRRGSGGNHVRLVDNEKTAKRLVNKAFGKGFNQYDAVLNLKERWRRYRDGKTTLYNVGKGVLRLGYTTKFSKTAGKERGYVYFQDYIPGNKYDMRISVVAGRCFGCLRPNRPGDFRASGSGLVSYDLEKIPESVIRIALEVANRLKLQSVAFDFVMDDKQPFILEMSYGFGVDPEDFDYGYWNSELEFIEGKFNPFGWMVDDVLVRANSNK</sequence>
<gene>
    <name evidence="3" type="ORF">DDZ15_01990</name>
</gene>
<feature type="domain" description="ATP-grasp" evidence="2">
    <location>
        <begin position="93"/>
        <end position="326"/>
    </location>
</feature>
<dbReference type="PANTHER" id="PTHR21621:SF0">
    <property type="entry name" value="BETA-CITRYLGLUTAMATE SYNTHASE B-RELATED"/>
    <property type="match status" value="1"/>
</dbReference>
<dbReference type="AlphaFoldDB" id="A0A316TT90"/>
<dbReference type="SUPFAM" id="SSF56059">
    <property type="entry name" value="Glutathione synthetase ATP-binding domain-like"/>
    <property type="match status" value="1"/>
</dbReference>
<dbReference type="EMBL" id="QGGB01000002">
    <property type="protein sequence ID" value="PWN07807.1"/>
    <property type="molecule type" value="Genomic_DNA"/>
</dbReference>
<reference evidence="3 4" key="1">
    <citation type="submission" date="2018-05" db="EMBL/GenBank/DDBJ databases">
        <title>Rhodohalobacter halophilus gen. nov., sp. nov., a moderately halophilic member of the family Balneolaceae.</title>
        <authorList>
            <person name="Liu Z.-W."/>
        </authorList>
    </citation>
    <scope>NUCLEOTIDE SEQUENCE [LARGE SCALE GENOMIC DNA]</scope>
    <source>
        <strain evidence="3 4">8A47</strain>
    </source>
</reference>
<keyword evidence="1" id="KW-0547">Nucleotide-binding</keyword>
<dbReference type="Gene3D" id="3.30.1490.20">
    <property type="entry name" value="ATP-grasp fold, A domain"/>
    <property type="match status" value="1"/>
</dbReference>
<evidence type="ECO:0000313" key="3">
    <source>
        <dbReference type="EMBL" id="PWN07807.1"/>
    </source>
</evidence>
<dbReference type="Pfam" id="PF08443">
    <property type="entry name" value="RimK"/>
    <property type="match status" value="1"/>
</dbReference>
<evidence type="ECO:0000259" key="2">
    <source>
        <dbReference type="PROSITE" id="PS50975"/>
    </source>
</evidence>
<organism evidence="3 4">
    <name type="scientific">Rhodohalobacter mucosus</name>
    <dbReference type="NCBI Taxonomy" id="2079485"/>
    <lineage>
        <taxon>Bacteria</taxon>
        <taxon>Pseudomonadati</taxon>
        <taxon>Balneolota</taxon>
        <taxon>Balneolia</taxon>
        <taxon>Balneolales</taxon>
        <taxon>Balneolaceae</taxon>
        <taxon>Rhodohalobacter</taxon>
    </lineage>
</organism>
<dbReference type="Gene3D" id="3.30.470.20">
    <property type="entry name" value="ATP-grasp fold, B domain"/>
    <property type="match status" value="1"/>
</dbReference>
<evidence type="ECO:0000256" key="1">
    <source>
        <dbReference type="PROSITE-ProRule" id="PRU00409"/>
    </source>
</evidence>
<dbReference type="InterPro" id="IPR013815">
    <property type="entry name" value="ATP_grasp_subdomain_1"/>
</dbReference>
<protein>
    <recommendedName>
        <fullName evidence="2">ATP-grasp domain-containing protein</fullName>
    </recommendedName>
</protein>
<dbReference type="GO" id="GO:0009432">
    <property type="term" value="P:SOS response"/>
    <property type="evidence" value="ECO:0007669"/>
    <property type="project" value="TreeGrafter"/>
</dbReference>
<dbReference type="GO" id="GO:0005524">
    <property type="term" value="F:ATP binding"/>
    <property type="evidence" value="ECO:0007669"/>
    <property type="project" value="UniProtKB-UniRule"/>
</dbReference>
<keyword evidence="4" id="KW-1185">Reference proteome</keyword>
<dbReference type="GO" id="GO:0005737">
    <property type="term" value="C:cytoplasm"/>
    <property type="evidence" value="ECO:0007669"/>
    <property type="project" value="TreeGrafter"/>
</dbReference>
<evidence type="ECO:0000313" key="4">
    <source>
        <dbReference type="Proteomes" id="UP000245533"/>
    </source>
</evidence>
<name>A0A316TT90_9BACT</name>
<dbReference type="RefSeq" id="WP_109644312.1">
    <property type="nucleotide sequence ID" value="NZ_QGGB01000002.1"/>
</dbReference>
<dbReference type="OrthoDB" id="1704979at2"/>
<dbReference type="InterPro" id="IPR013651">
    <property type="entry name" value="ATP-grasp_RimK-type"/>
</dbReference>
<dbReference type="PROSITE" id="PS50975">
    <property type="entry name" value="ATP_GRASP"/>
    <property type="match status" value="1"/>
</dbReference>
<dbReference type="GO" id="GO:0046872">
    <property type="term" value="F:metal ion binding"/>
    <property type="evidence" value="ECO:0007669"/>
    <property type="project" value="InterPro"/>
</dbReference>
<dbReference type="PANTHER" id="PTHR21621">
    <property type="entry name" value="RIBOSOMAL PROTEIN S6 MODIFICATION PROTEIN"/>
    <property type="match status" value="1"/>
</dbReference>
<accession>A0A316TT90</accession>
<dbReference type="InterPro" id="IPR011761">
    <property type="entry name" value="ATP-grasp"/>
</dbReference>
<dbReference type="GO" id="GO:0018169">
    <property type="term" value="F:ribosomal S6-glutamic acid ligase activity"/>
    <property type="evidence" value="ECO:0007669"/>
    <property type="project" value="TreeGrafter"/>
</dbReference>
<proteinExistence type="predicted"/>
<keyword evidence="1" id="KW-0067">ATP-binding</keyword>
<dbReference type="Proteomes" id="UP000245533">
    <property type="component" value="Unassembled WGS sequence"/>
</dbReference>
<comment type="caution">
    <text evidence="3">The sequence shown here is derived from an EMBL/GenBank/DDBJ whole genome shotgun (WGS) entry which is preliminary data.</text>
</comment>